<evidence type="ECO:0000313" key="1">
    <source>
        <dbReference type="EMBL" id="BDS06876.1"/>
    </source>
</evidence>
<reference evidence="1" key="1">
    <citation type="submission" date="2024-07" db="EMBL/GenBank/DDBJ databases">
        <title>Complete genome sequence of Verrucomicrobiaceae bacterium NT6N.</title>
        <authorList>
            <person name="Huang C."/>
            <person name="Takami H."/>
            <person name="Hamasaki K."/>
        </authorList>
    </citation>
    <scope>NUCLEOTIDE SEQUENCE</scope>
    <source>
        <strain evidence="1">NT6N</strain>
    </source>
</reference>
<dbReference type="InterPro" id="IPR010869">
    <property type="entry name" value="DUF1501"/>
</dbReference>
<dbReference type="InterPro" id="IPR006311">
    <property type="entry name" value="TAT_signal"/>
</dbReference>
<gene>
    <name evidence="1" type="ORF">NT6N_19160</name>
</gene>
<sequence length="484" mass="54072">MDPALEAQLNLNRRHFFSKTAKGIGGAALASLLGRDLALAAGEKGDKLNGGLHFPAKAKRVIYLFQSGAPSQQDLFDPKPLIQKFAGEELAKHVKMTERITGMTSNQKSFPIAASHYQFKQHGQSGATVSNLLPHTAAISDKLCYIKSMQTDHINHDPAITFFQTGSQLPGRPSMGSWLSYGLGSMNDDLPSFVAMVSRGTGRPNCQPLYDRLWGSGFIPTEYAGTKFMSVGEPVPYLANPKGLDKTARRRWLDHLGKVNKHHLEKVGDPEITARIKAYELAYRMQTSVPDLTDISKEPKHVLEMYGPTVTQRGSYAYNCLMARRLAERDVRFIELFHMGWDQHFTLPKQLPGQCKDTDQASAALVKDLEQRGMLDDTLVIWGGEFGRTTYCQGKMTKQTYGRDHHPRCFTIWLTGAGIKRGITYGATDDFSYNVTENPVHVHDLHATMLHLLGVDHERLIYKYQGRNFRLTDVHGKLVKGILA</sequence>
<protein>
    <submittedName>
        <fullName evidence="1">Sulfatase</fullName>
    </submittedName>
</protein>
<dbReference type="PROSITE" id="PS51318">
    <property type="entry name" value="TAT"/>
    <property type="match status" value="1"/>
</dbReference>
<dbReference type="PANTHER" id="PTHR43737:SF1">
    <property type="entry name" value="DUF1501 DOMAIN-CONTAINING PROTEIN"/>
    <property type="match status" value="1"/>
</dbReference>
<dbReference type="SUPFAM" id="SSF53649">
    <property type="entry name" value="Alkaline phosphatase-like"/>
    <property type="match status" value="1"/>
</dbReference>
<dbReference type="KEGG" id="osu:NT6N_19160"/>
<proteinExistence type="predicted"/>
<accession>A0AAT9FLM2</accession>
<dbReference type="InterPro" id="IPR017850">
    <property type="entry name" value="Alkaline_phosphatase_core_sf"/>
</dbReference>
<dbReference type="Gene3D" id="3.40.720.10">
    <property type="entry name" value="Alkaline Phosphatase, subunit A"/>
    <property type="match status" value="1"/>
</dbReference>
<organism evidence="1">
    <name type="scientific">Oceaniferula spumae</name>
    <dbReference type="NCBI Taxonomy" id="2979115"/>
    <lineage>
        <taxon>Bacteria</taxon>
        <taxon>Pseudomonadati</taxon>
        <taxon>Verrucomicrobiota</taxon>
        <taxon>Verrucomicrobiia</taxon>
        <taxon>Verrucomicrobiales</taxon>
        <taxon>Verrucomicrobiaceae</taxon>
        <taxon>Oceaniferula</taxon>
    </lineage>
</organism>
<dbReference type="Pfam" id="PF07394">
    <property type="entry name" value="DUF1501"/>
    <property type="match status" value="1"/>
</dbReference>
<dbReference type="PANTHER" id="PTHR43737">
    <property type="entry name" value="BLL7424 PROTEIN"/>
    <property type="match status" value="1"/>
</dbReference>
<dbReference type="EMBL" id="AP026866">
    <property type="protein sequence ID" value="BDS06876.1"/>
    <property type="molecule type" value="Genomic_DNA"/>
</dbReference>
<dbReference type="AlphaFoldDB" id="A0AAT9FLM2"/>
<name>A0AAT9FLM2_9BACT</name>